<keyword evidence="3" id="KW-1185">Reference proteome</keyword>
<dbReference type="Proteomes" id="UP000252519">
    <property type="component" value="Unassembled WGS sequence"/>
</dbReference>
<organism evidence="2 3">
    <name type="scientific">Ancylostoma caninum</name>
    <name type="common">Dog hookworm</name>
    <dbReference type="NCBI Taxonomy" id="29170"/>
    <lineage>
        <taxon>Eukaryota</taxon>
        <taxon>Metazoa</taxon>
        <taxon>Ecdysozoa</taxon>
        <taxon>Nematoda</taxon>
        <taxon>Chromadorea</taxon>
        <taxon>Rhabditida</taxon>
        <taxon>Rhabditina</taxon>
        <taxon>Rhabditomorpha</taxon>
        <taxon>Strongyloidea</taxon>
        <taxon>Ancylostomatidae</taxon>
        <taxon>Ancylostomatinae</taxon>
        <taxon>Ancylostoma</taxon>
    </lineage>
</organism>
<feature type="compositionally biased region" description="Polar residues" evidence="1">
    <location>
        <begin position="1"/>
        <end position="25"/>
    </location>
</feature>
<evidence type="ECO:0000256" key="1">
    <source>
        <dbReference type="SAM" id="MobiDB-lite"/>
    </source>
</evidence>
<evidence type="ECO:0000313" key="2">
    <source>
        <dbReference type="EMBL" id="RCN28905.1"/>
    </source>
</evidence>
<sequence length="56" mass="6229">MLTKQETNPQPSTSNAKESTAQSKNVLVKPSPEKTVEETEIFRAVEVPMVTGKKKR</sequence>
<gene>
    <name evidence="2" type="ORF">ANCCAN_25348</name>
</gene>
<feature type="region of interest" description="Disordered" evidence="1">
    <location>
        <begin position="1"/>
        <end position="34"/>
    </location>
</feature>
<reference evidence="2 3" key="1">
    <citation type="submission" date="2014-10" db="EMBL/GenBank/DDBJ databases">
        <title>Draft genome of the hookworm Ancylostoma caninum.</title>
        <authorList>
            <person name="Mitreva M."/>
        </authorList>
    </citation>
    <scope>NUCLEOTIDE SEQUENCE [LARGE SCALE GENOMIC DNA]</scope>
    <source>
        <strain evidence="2 3">Baltimore</strain>
    </source>
</reference>
<name>A0A368FDN9_ANCCA</name>
<accession>A0A368FDN9</accession>
<proteinExistence type="predicted"/>
<evidence type="ECO:0000313" key="3">
    <source>
        <dbReference type="Proteomes" id="UP000252519"/>
    </source>
</evidence>
<protein>
    <submittedName>
        <fullName evidence="2">Uncharacterized protein</fullName>
    </submittedName>
</protein>
<comment type="caution">
    <text evidence="2">The sequence shown here is derived from an EMBL/GenBank/DDBJ whole genome shotgun (WGS) entry which is preliminary data.</text>
</comment>
<dbReference type="AlphaFoldDB" id="A0A368FDN9"/>
<dbReference type="EMBL" id="JOJR01002245">
    <property type="protein sequence ID" value="RCN28905.1"/>
    <property type="molecule type" value="Genomic_DNA"/>
</dbReference>